<dbReference type="NCBIfam" id="TIGR01205">
    <property type="entry name" value="D_ala_D_alaTIGR"/>
    <property type="match status" value="1"/>
</dbReference>
<comment type="cofactor">
    <cofactor evidence="25">
        <name>Mg(2+)</name>
        <dbReference type="ChEBI" id="CHEBI:18420"/>
    </cofactor>
    <cofactor evidence="25">
        <name>Mn(2+)</name>
        <dbReference type="ChEBI" id="CHEBI:29035"/>
    </cofactor>
    <text evidence="25">Binds 2 magnesium or manganese ions per subunit.</text>
</comment>
<dbReference type="PANTHER" id="PTHR23132:SF25">
    <property type="entry name" value="D-ALANINE--D-ALANINE LIGASE A"/>
    <property type="match status" value="1"/>
</dbReference>
<dbReference type="FunFam" id="3.30.1490.20:FF:000007">
    <property type="entry name" value="D-alanine--D-alanine ligase"/>
    <property type="match status" value="1"/>
</dbReference>
<comment type="pathway">
    <text evidence="18">Glycan biosynthesis.</text>
</comment>
<evidence type="ECO:0000259" key="27">
    <source>
        <dbReference type="PROSITE" id="PS50975"/>
    </source>
</evidence>
<proteinExistence type="inferred from homology"/>
<dbReference type="UniPathway" id="UPA00219"/>
<feature type="binding site" evidence="25">
    <location>
        <position position="319"/>
    </location>
    <ligand>
        <name>Mg(2+)</name>
        <dbReference type="ChEBI" id="CHEBI:18420"/>
        <label>2</label>
    </ligand>
</feature>
<dbReference type="InterPro" id="IPR005905">
    <property type="entry name" value="D_ala_D_ala"/>
</dbReference>
<keyword evidence="13 22" id="KW-0133">Cell shape</keyword>
<dbReference type="PROSITE" id="PS00843">
    <property type="entry name" value="DALA_DALA_LIGASE_1"/>
    <property type="match status" value="1"/>
</dbReference>
<evidence type="ECO:0000256" key="5">
    <source>
        <dbReference type="ARBA" id="ARBA00010871"/>
    </source>
</evidence>
<dbReference type="NCBIfam" id="NF002528">
    <property type="entry name" value="PRK01966.1-4"/>
    <property type="match status" value="1"/>
</dbReference>
<evidence type="ECO:0000256" key="25">
    <source>
        <dbReference type="PIRSR" id="PIRSR039102-3"/>
    </source>
</evidence>
<dbReference type="GO" id="GO:0071555">
    <property type="term" value="P:cell wall organization"/>
    <property type="evidence" value="ECO:0007669"/>
    <property type="project" value="UniProtKB-KW"/>
</dbReference>
<evidence type="ECO:0000313" key="28">
    <source>
        <dbReference type="EMBL" id="QCP33925.1"/>
    </source>
</evidence>
<protein>
    <recommendedName>
        <fullName evidence="19 22">D-alanine--D-alanine ligase</fullName>
        <ecNumber evidence="6 22">6.3.2.4</ecNumber>
    </recommendedName>
    <alternativeName>
        <fullName evidence="21 22">D-Ala-D-Ala ligase</fullName>
    </alternativeName>
    <alternativeName>
        <fullName evidence="20 22">D-alanylalanine synthetase</fullName>
    </alternativeName>
</protein>
<dbReference type="FunFam" id="3.30.470.20:FF:000008">
    <property type="entry name" value="D-alanine--D-alanine ligase"/>
    <property type="match status" value="1"/>
</dbReference>
<feature type="active site" evidence="23">
    <location>
        <position position="330"/>
    </location>
</feature>
<gene>
    <name evidence="22" type="primary">ddl</name>
    <name evidence="28" type="ORF">AR1Y2_0471</name>
</gene>
<feature type="binding site" evidence="24">
    <location>
        <position position="144"/>
    </location>
    <ligand>
        <name>ATP</name>
        <dbReference type="ChEBI" id="CHEBI:30616"/>
    </ligand>
</feature>
<feature type="active site" evidence="23">
    <location>
        <position position="196"/>
    </location>
</feature>
<dbReference type="Proteomes" id="UP000298653">
    <property type="component" value="Chromosome"/>
</dbReference>
<name>A0A4P8IBB7_9FIRM</name>
<evidence type="ECO:0000256" key="18">
    <source>
        <dbReference type="ARBA" id="ARBA00060592"/>
    </source>
</evidence>
<dbReference type="PROSITE" id="PS00844">
    <property type="entry name" value="DALA_DALA_LIGASE_2"/>
    <property type="match status" value="1"/>
</dbReference>
<keyword evidence="14 22" id="KW-0573">Peptidoglycan synthesis</keyword>
<dbReference type="NCBIfam" id="NF002378">
    <property type="entry name" value="PRK01372.1"/>
    <property type="match status" value="1"/>
</dbReference>
<feature type="domain" description="ATP-grasp" evidence="27">
    <location>
        <begin position="148"/>
        <end position="352"/>
    </location>
</feature>
<keyword evidence="29" id="KW-1185">Reference proteome</keyword>
<feature type="binding site" evidence="25">
    <location>
        <position position="306"/>
    </location>
    <ligand>
        <name>Mg(2+)</name>
        <dbReference type="ChEBI" id="CHEBI:18420"/>
        <label>1</label>
    </ligand>
</feature>
<dbReference type="HAMAP" id="MF_00047">
    <property type="entry name" value="Dala_Dala_lig"/>
    <property type="match status" value="1"/>
</dbReference>
<dbReference type="InterPro" id="IPR011761">
    <property type="entry name" value="ATP-grasp"/>
</dbReference>
<dbReference type="Pfam" id="PF01820">
    <property type="entry name" value="Dala_Dala_lig_N"/>
    <property type="match status" value="1"/>
</dbReference>
<evidence type="ECO:0000256" key="24">
    <source>
        <dbReference type="PIRSR" id="PIRSR039102-2"/>
    </source>
</evidence>
<evidence type="ECO:0000256" key="7">
    <source>
        <dbReference type="ARBA" id="ARBA00022490"/>
    </source>
</evidence>
<dbReference type="GO" id="GO:0005524">
    <property type="term" value="F:ATP binding"/>
    <property type="evidence" value="ECO:0007669"/>
    <property type="project" value="UniProtKB-UniRule"/>
</dbReference>
<evidence type="ECO:0000256" key="1">
    <source>
        <dbReference type="ARBA" id="ARBA00001936"/>
    </source>
</evidence>
<dbReference type="SUPFAM" id="SSF56059">
    <property type="entry name" value="Glutathione synthetase ATP-binding domain-like"/>
    <property type="match status" value="1"/>
</dbReference>
<keyword evidence="11 26" id="KW-0067">ATP-binding</keyword>
<evidence type="ECO:0000256" key="2">
    <source>
        <dbReference type="ARBA" id="ARBA00003921"/>
    </source>
</evidence>
<evidence type="ECO:0000256" key="10">
    <source>
        <dbReference type="ARBA" id="ARBA00022741"/>
    </source>
</evidence>
<dbReference type="GO" id="GO:0009252">
    <property type="term" value="P:peptidoglycan biosynthetic process"/>
    <property type="evidence" value="ECO:0007669"/>
    <property type="project" value="UniProtKB-UniRule"/>
</dbReference>
<comment type="similarity">
    <text evidence="5 22">Belongs to the D-alanine--D-alanine ligase family.</text>
</comment>
<dbReference type="GO" id="GO:0008716">
    <property type="term" value="F:D-alanine-D-alanine ligase activity"/>
    <property type="evidence" value="ECO:0007669"/>
    <property type="project" value="UniProtKB-UniRule"/>
</dbReference>
<reference evidence="28 29" key="1">
    <citation type="submission" date="2019-05" db="EMBL/GenBank/DDBJ databases">
        <title>Complete genome sequencing of Anaerostipes rhamnosivorans.</title>
        <authorList>
            <person name="Bui T.P.N."/>
            <person name="de Vos W.M."/>
        </authorList>
    </citation>
    <scope>NUCLEOTIDE SEQUENCE [LARGE SCALE GENOMIC DNA]</scope>
    <source>
        <strain evidence="28 29">1y2</strain>
    </source>
</reference>
<evidence type="ECO:0000256" key="22">
    <source>
        <dbReference type="HAMAP-Rule" id="MF_00047"/>
    </source>
</evidence>
<dbReference type="GO" id="GO:0005829">
    <property type="term" value="C:cytosol"/>
    <property type="evidence" value="ECO:0007669"/>
    <property type="project" value="TreeGrafter"/>
</dbReference>
<evidence type="ECO:0000256" key="3">
    <source>
        <dbReference type="ARBA" id="ARBA00004496"/>
    </source>
</evidence>
<dbReference type="GO" id="GO:0008360">
    <property type="term" value="P:regulation of cell shape"/>
    <property type="evidence" value="ECO:0007669"/>
    <property type="project" value="UniProtKB-KW"/>
</dbReference>
<evidence type="ECO:0000256" key="20">
    <source>
        <dbReference type="ARBA" id="ARBA00076288"/>
    </source>
</evidence>
<dbReference type="InterPro" id="IPR011095">
    <property type="entry name" value="Dala_Dala_lig_C"/>
</dbReference>
<comment type="function">
    <text evidence="2 22">Cell wall formation.</text>
</comment>
<evidence type="ECO:0000256" key="23">
    <source>
        <dbReference type="PIRSR" id="PIRSR039102-1"/>
    </source>
</evidence>
<keyword evidence="15 25" id="KW-0464">Manganese</keyword>
<evidence type="ECO:0000256" key="26">
    <source>
        <dbReference type="PROSITE-ProRule" id="PRU00409"/>
    </source>
</evidence>
<keyword evidence="7 22" id="KW-0963">Cytoplasm</keyword>
<dbReference type="InterPro" id="IPR013815">
    <property type="entry name" value="ATP_grasp_subdomain_1"/>
</dbReference>
<keyword evidence="8 22" id="KW-0436">Ligase</keyword>
<feature type="binding site" evidence="24">
    <location>
        <begin position="196"/>
        <end position="197"/>
    </location>
    <ligand>
        <name>ATP</name>
        <dbReference type="ChEBI" id="CHEBI:30616"/>
    </ligand>
</feature>
<comment type="cofactor">
    <cofactor evidence="1">
        <name>Mn(2+)</name>
        <dbReference type="ChEBI" id="CHEBI:29035"/>
    </cofactor>
</comment>
<sequence length="359" mass="39586">MMKRRCKTDMKKNVAVIFGGRSSEHEVSCVSAATVIRSLDENKYNVILVGITRGGRWLLVDKLKDIEDGSWRESKVNAVISPDTQDQALVLLAEGTYRLQPVDVIFPVLHGLNGEDGTIQGLFEMAQIPYVGCGVLASAVSMDKVYTKIIVEDLGIRQAEFVHIRRSDLARMEETLDRAEAKLSYPMFVKPSRAGSSVGVSKAENREELAAALVKAAEHDRNILVEETIVGREVECAVLGGKEVKASGVGEILAAADFYDYDAKYNNAESKTVIDPPMPEETREEIRKSAAEIFKAVDGYGLSRVDFFIADNGEVVFNEINTLPGFTSISMYPMLWAAQGIETPALADELIRLAEERFE</sequence>
<evidence type="ECO:0000256" key="14">
    <source>
        <dbReference type="ARBA" id="ARBA00022984"/>
    </source>
</evidence>
<dbReference type="PANTHER" id="PTHR23132">
    <property type="entry name" value="D-ALANINE--D-ALANINE LIGASE"/>
    <property type="match status" value="1"/>
</dbReference>
<evidence type="ECO:0000256" key="19">
    <source>
        <dbReference type="ARBA" id="ARBA00068427"/>
    </source>
</evidence>
<evidence type="ECO:0000256" key="6">
    <source>
        <dbReference type="ARBA" id="ARBA00012216"/>
    </source>
</evidence>
<accession>A0A4P8IBB7</accession>
<evidence type="ECO:0000256" key="11">
    <source>
        <dbReference type="ARBA" id="ARBA00022840"/>
    </source>
</evidence>
<keyword evidence="10 24" id="KW-0547">Nucleotide-binding</keyword>
<dbReference type="PROSITE" id="PS50975">
    <property type="entry name" value="ATP_GRASP"/>
    <property type="match status" value="1"/>
</dbReference>
<evidence type="ECO:0000256" key="13">
    <source>
        <dbReference type="ARBA" id="ARBA00022960"/>
    </source>
</evidence>
<feature type="binding site" evidence="25">
    <location>
        <position position="319"/>
    </location>
    <ligand>
        <name>Mg(2+)</name>
        <dbReference type="ChEBI" id="CHEBI:18420"/>
        <label>1</label>
    </ligand>
</feature>
<evidence type="ECO:0000256" key="4">
    <source>
        <dbReference type="ARBA" id="ARBA00004752"/>
    </source>
</evidence>
<dbReference type="KEGG" id="arf:AR1Y2_0471"/>
<evidence type="ECO:0000256" key="9">
    <source>
        <dbReference type="ARBA" id="ARBA00022723"/>
    </source>
</evidence>
<organism evidence="28 29">
    <name type="scientific">Anaerostipes rhamnosivorans</name>
    <dbReference type="NCBI Taxonomy" id="1229621"/>
    <lineage>
        <taxon>Bacteria</taxon>
        <taxon>Bacillati</taxon>
        <taxon>Bacillota</taxon>
        <taxon>Clostridia</taxon>
        <taxon>Lachnospirales</taxon>
        <taxon>Lachnospiraceae</taxon>
        <taxon>Anaerostipes</taxon>
    </lineage>
</organism>
<evidence type="ECO:0000256" key="8">
    <source>
        <dbReference type="ARBA" id="ARBA00022598"/>
    </source>
</evidence>
<feature type="binding site" evidence="24">
    <location>
        <begin position="318"/>
        <end position="319"/>
    </location>
    <ligand>
        <name>ATP</name>
        <dbReference type="ChEBI" id="CHEBI:30616"/>
    </ligand>
</feature>
<dbReference type="InterPro" id="IPR000291">
    <property type="entry name" value="D-Ala_lig_Van_CS"/>
</dbReference>
<dbReference type="EC" id="6.3.2.4" evidence="6 22"/>
<dbReference type="AlphaFoldDB" id="A0A4P8IBB7"/>
<dbReference type="Gene3D" id="3.30.470.20">
    <property type="entry name" value="ATP-grasp fold, B domain"/>
    <property type="match status" value="1"/>
</dbReference>
<evidence type="ECO:0000313" key="29">
    <source>
        <dbReference type="Proteomes" id="UP000298653"/>
    </source>
</evidence>
<evidence type="ECO:0000256" key="12">
    <source>
        <dbReference type="ARBA" id="ARBA00022842"/>
    </source>
</evidence>
<evidence type="ECO:0000256" key="15">
    <source>
        <dbReference type="ARBA" id="ARBA00023211"/>
    </source>
</evidence>
<comment type="pathway">
    <text evidence="4 22">Cell wall biogenesis; peptidoglycan biosynthesis.</text>
</comment>
<dbReference type="EMBL" id="CP040058">
    <property type="protein sequence ID" value="QCP33925.1"/>
    <property type="molecule type" value="Genomic_DNA"/>
</dbReference>
<feature type="active site" evidence="23">
    <location>
        <position position="24"/>
    </location>
</feature>
<dbReference type="InterPro" id="IPR011127">
    <property type="entry name" value="Dala_Dala_lig_N"/>
</dbReference>
<dbReference type="GO" id="GO:0046872">
    <property type="term" value="F:metal ion binding"/>
    <property type="evidence" value="ECO:0007669"/>
    <property type="project" value="UniProtKB-KW"/>
</dbReference>
<evidence type="ECO:0000256" key="16">
    <source>
        <dbReference type="ARBA" id="ARBA00023316"/>
    </source>
</evidence>
<evidence type="ECO:0000256" key="17">
    <source>
        <dbReference type="ARBA" id="ARBA00047614"/>
    </source>
</evidence>
<keyword evidence="12 25" id="KW-0460">Magnesium</keyword>
<dbReference type="Gene3D" id="3.30.1490.20">
    <property type="entry name" value="ATP-grasp fold, A domain"/>
    <property type="match status" value="1"/>
</dbReference>
<keyword evidence="16 22" id="KW-0961">Cell wall biogenesis/degradation</keyword>
<dbReference type="SUPFAM" id="SSF52440">
    <property type="entry name" value="PreATP-grasp domain"/>
    <property type="match status" value="1"/>
</dbReference>
<dbReference type="PIRSF" id="PIRSF039102">
    <property type="entry name" value="Ddl/VanB"/>
    <property type="match status" value="1"/>
</dbReference>
<feature type="binding site" evidence="25">
    <location>
        <position position="321"/>
    </location>
    <ligand>
        <name>Mg(2+)</name>
        <dbReference type="ChEBI" id="CHEBI:18420"/>
        <label>2</label>
    </ligand>
</feature>
<feature type="binding site" evidence="24">
    <location>
        <begin position="188"/>
        <end position="190"/>
    </location>
    <ligand>
        <name>ATP</name>
        <dbReference type="ChEBI" id="CHEBI:30616"/>
    </ligand>
</feature>
<dbReference type="Pfam" id="PF07478">
    <property type="entry name" value="Dala_Dala_lig_C"/>
    <property type="match status" value="1"/>
</dbReference>
<comment type="subcellular location">
    <subcellularLocation>
        <location evidence="3 22">Cytoplasm</location>
    </subcellularLocation>
</comment>
<comment type="catalytic activity">
    <reaction evidence="17 22">
        <text>2 D-alanine + ATP = D-alanyl-D-alanine + ADP + phosphate + H(+)</text>
        <dbReference type="Rhea" id="RHEA:11224"/>
        <dbReference type="ChEBI" id="CHEBI:15378"/>
        <dbReference type="ChEBI" id="CHEBI:30616"/>
        <dbReference type="ChEBI" id="CHEBI:43474"/>
        <dbReference type="ChEBI" id="CHEBI:57416"/>
        <dbReference type="ChEBI" id="CHEBI:57822"/>
        <dbReference type="ChEBI" id="CHEBI:456216"/>
        <dbReference type="EC" id="6.3.2.4"/>
    </reaction>
</comment>
<feature type="binding site" evidence="24">
    <location>
        <begin position="226"/>
        <end position="233"/>
    </location>
    <ligand>
        <name>ATP</name>
        <dbReference type="ChEBI" id="CHEBI:30616"/>
    </ligand>
</feature>
<evidence type="ECO:0000256" key="21">
    <source>
        <dbReference type="ARBA" id="ARBA00077154"/>
    </source>
</evidence>
<dbReference type="Gene3D" id="3.40.50.20">
    <property type="match status" value="1"/>
</dbReference>
<keyword evidence="9 25" id="KW-0479">Metal-binding</keyword>
<dbReference type="InterPro" id="IPR016185">
    <property type="entry name" value="PreATP-grasp_dom_sf"/>
</dbReference>